<comment type="caution">
    <text evidence="1">The sequence shown here is derived from an EMBL/GenBank/DDBJ whole genome shotgun (WGS) entry which is preliminary data.</text>
</comment>
<reference evidence="1" key="1">
    <citation type="journal article" date="2021" name="Open Biol.">
        <title>Shared evolutionary footprints suggest mitochondrial oxidative damage underlies multiple complex I losses in fungi.</title>
        <authorList>
            <person name="Schikora-Tamarit M.A."/>
            <person name="Marcet-Houben M."/>
            <person name="Nosek J."/>
            <person name="Gabaldon T."/>
        </authorList>
    </citation>
    <scope>NUCLEOTIDE SEQUENCE</scope>
    <source>
        <strain evidence="1">CBS6341</strain>
    </source>
</reference>
<name>A0A9P8Q1B8_9ASCO</name>
<dbReference type="AlphaFoldDB" id="A0A9P8Q1B8"/>
<sequence>MISSSSSSSRSMALPPPPPLLLRLPDSKSCKILFTIASSAKADSLANLFANSERFCLILVISSYIFSSSEFSTSLLSPSIPPKPCHSSSDSSASASIILSNPLDFISFFLRLWSNSS</sequence>
<proteinExistence type="predicted"/>
<evidence type="ECO:0000313" key="1">
    <source>
        <dbReference type="EMBL" id="KAH3681024.1"/>
    </source>
</evidence>
<dbReference type="EMBL" id="JAEUBF010000002">
    <property type="protein sequence ID" value="KAH3681024.1"/>
    <property type="molecule type" value="Genomic_DNA"/>
</dbReference>
<evidence type="ECO:0000313" key="2">
    <source>
        <dbReference type="Proteomes" id="UP000769528"/>
    </source>
</evidence>
<protein>
    <submittedName>
        <fullName evidence="1">Uncharacterized protein</fullName>
    </submittedName>
</protein>
<dbReference type="Proteomes" id="UP000769528">
    <property type="component" value="Unassembled WGS sequence"/>
</dbReference>
<gene>
    <name evidence="1" type="ORF">WICMUC_000005</name>
</gene>
<organism evidence="1 2">
    <name type="scientific">Wickerhamomyces mucosus</name>
    <dbReference type="NCBI Taxonomy" id="1378264"/>
    <lineage>
        <taxon>Eukaryota</taxon>
        <taxon>Fungi</taxon>
        <taxon>Dikarya</taxon>
        <taxon>Ascomycota</taxon>
        <taxon>Saccharomycotina</taxon>
        <taxon>Saccharomycetes</taxon>
        <taxon>Phaffomycetales</taxon>
        <taxon>Wickerhamomycetaceae</taxon>
        <taxon>Wickerhamomyces</taxon>
    </lineage>
</organism>
<reference evidence="1" key="2">
    <citation type="submission" date="2021-01" db="EMBL/GenBank/DDBJ databases">
        <authorList>
            <person name="Schikora-Tamarit M.A."/>
        </authorList>
    </citation>
    <scope>NUCLEOTIDE SEQUENCE</scope>
    <source>
        <strain evidence="1">CBS6341</strain>
    </source>
</reference>
<keyword evidence="2" id="KW-1185">Reference proteome</keyword>
<accession>A0A9P8Q1B8</accession>